<dbReference type="InterPro" id="IPR050266">
    <property type="entry name" value="AB_hydrolase_sf"/>
</dbReference>
<comment type="caution">
    <text evidence="2">The sequence shown here is derived from an EMBL/GenBank/DDBJ whole genome shotgun (WGS) entry which is preliminary data.</text>
</comment>
<reference evidence="2" key="1">
    <citation type="submission" date="2020-11" db="EMBL/GenBank/DDBJ databases">
        <authorList>
            <consortium name="DOE Joint Genome Institute"/>
            <person name="Ahrendt S."/>
            <person name="Riley R."/>
            <person name="Andreopoulos W."/>
            <person name="Labutti K."/>
            <person name="Pangilinan J."/>
            <person name="Ruiz-Duenas F.J."/>
            <person name="Barrasa J.M."/>
            <person name="Sanchez-Garcia M."/>
            <person name="Camarero S."/>
            <person name="Miyauchi S."/>
            <person name="Serrano A."/>
            <person name="Linde D."/>
            <person name="Babiker R."/>
            <person name="Drula E."/>
            <person name="Ayuso-Fernandez I."/>
            <person name="Pacheco R."/>
            <person name="Padilla G."/>
            <person name="Ferreira P."/>
            <person name="Barriuso J."/>
            <person name="Kellner H."/>
            <person name="Castanera R."/>
            <person name="Alfaro M."/>
            <person name="Ramirez L."/>
            <person name="Pisabarro A.G."/>
            <person name="Kuo A."/>
            <person name="Tritt A."/>
            <person name="Lipzen A."/>
            <person name="He G."/>
            <person name="Yan M."/>
            <person name="Ng V."/>
            <person name="Cullen D."/>
            <person name="Martin F."/>
            <person name="Rosso M.-N."/>
            <person name="Henrissat B."/>
            <person name="Hibbett D."/>
            <person name="Martinez A.T."/>
            <person name="Grigoriev I.V."/>
        </authorList>
    </citation>
    <scope>NUCLEOTIDE SEQUENCE</scope>
    <source>
        <strain evidence="2">MF-IS2</strain>
    </source>
</reference>
<dbReference type="InterPro" id="IPR022742">
    <property type="entry name" value="Hydrolase_4"/>
</dbReference>
<sequence>MDEQATRTAGEDTRMLVSADGTQIYASAVGDPSKQAIVFIHGFVWTSMAFDEIFCDPDWTNCLYLVRYDARGHGRSGKPDTDEKWESRRLAEDFKTVVDAFKLQRPFVAGWSLGSSHLIDILSFYPMDYVLGIINIAGITYIDDTLLDRLGTPAVCEWIQQMTASPNVEDFQAGAVSFIDGCCQTLSYGVRQTCLGNIMAQPRYAMLRSLTRKQNVETFGNVGRAVLPCLVIYGDQDELVLVHKLPGYYRDWKNVTLEVVEGGSHIPWSKSVERPAASFKEKMLRWVDSIMKSQL</sequence>
<gene>
    <name evidence="2" type="ORF">P691DRAFT_672143</name>
</gene>
<evidence type="ECO:0000313" key="3">
    <source>
        <dbReference type="Proteomes" id="UP000807342"/>
    </source>
</evidence>
<dbReference type="Proteomes" id="UP000807342">
    <property type="component" value="Unassembled WGS sequence"/>
</dbReference>
<dbReference type="Pfam" id="PF12146">
    <property type="entry name" value="Hydrolase_4"/>
    <property type="match status" value="1"/>
</dbReference>
<dbReference type="SUPFAM" id="SSF53474">
    <property type="entry name" value="alpha/beta-Hydrolases"/>
    <property type="match status" value="1"/>
</dbReference>
<organism evidence="2 3">
    <name type="scientific">Macrolepiota fuliginosa MF-IS2</name>
    <dbReference type="NCBI Taxonomy" id="1400762"/>
    <lineage>
        <taxon>Eukaryota</taxon>
        <taxon>Fungi</taxon>
        <taxon>Dikarya</taxon>
        <taxon>Basidiomycota</taxon>
        <taxon>Agaricomycotina</taxon>
        <taxon>Agaricomycetes</taxon>
        <taxon>Agaricomycetidae</taxon>
        <taxon>Agaricales</taxon>
        <taxon>Agaricineae</taxon>
        <taxon>Agaricaceae</taxon>
        <taxon>Macrolepiota</taxon>
    </lineage>
</organism>
<protein>
    <submittedName>
        <fullName evidence="2">Alpha/beta-hydrolase</fullName>
    </submittedName>
</protein>
<dbReference type="Gene3D" id="3.40.50.1820">
    <property type="entry name" value="alpha/beta hydrolase"/>
    <property type="match status" value="1"/>
</dbReference>
<proteinExistence type="predicted"/>
<dbReference type="InterPro" id="IPR029058">
    <property type="entry name" value="AB_hydrolase_fold"/>
</dbReference>
<dbReference type="AlphaFoldDB" id="A0A9P6C0A6"/>
<keyword evidence="3" id="KW-1185">Reference proteome</keyword>
<dbReference type="PANTHER" id="PTHR43798">
    <property type="entry name" value="MONOACYLGLYCEROL LIPASE"/>
    <property type="match status" value="1"/>
</dbReference>
<dbReference type="OrthoDB" id="408373at2759"/>
<accession>A0A9P6C0A6</accession>
<evidence type="ECO:0000259" key="1">
    <source>
        <dbReference type="Pfam" id="PF12146"/>
    </source>
</evidence>
<dbReference type="PANTHER" id="PTHR43798:SF33">
    <property type="entry name" value="HYDROLASE, PUTATIVE (AFU_ORTHOLOGUE AFUA_2G14860)-RELATED"/>
    <property type="match status" value="1"/>
</dbReference>
<name>A0A9P6C0A6_9AGAR</name>
<dbReference type="GO" id="GO:0016020">
    <property type="term" value="C:membrane"/>
    <property type="evidence" value="ECO:0007669"/>
    <property type="project" value="TreeGrafter"/>
</dbReference>
<evidence type="ECO:0000313" key="2">
    <source>
        <dbReference type="EMBL" id="KAF9447126.1"/>
    </source>
</evidence>
<feature type="domain" description="Serine aminopeptidase S33" evidence="1">
    <location>
        <begin position="32"/>
        <end position="265"/>
    </location>
</feature>
<dbReference type="EMBL" id="MU151214">
    <property type="protein sequence ID" value="KAF9447126.1"/>
    <property type="molecule type" value="Genomic_DNA"/>
</dbReference>